<feature type="domain" description="SH2" evidence="3">
    <location>
        <begin position="74"/>
        <end position="173"/>
    </location>
</feature>
<dbReference type="FunFam" id="3.30.505.10:FF:000013">
    <property type="entry name" value="SH2 domain-containing protein 3C isoform X1"/>
    <property type="match status" value="1"/>
</dbReference>
<evidence type="ECO:0000313" key="6">
    <source>
        <dbReference type="Proteomes" id="UP000748531"/>
    </source>
</evidence>
<dbReference type="InterPro" id="IPR036860">
    <property type="entry name" value="SH2_dom_sf"/>
</dbReference>
<evidence type="ECO:0000259" key="4">
    <source>
        <dbReference type="PROSITE" id="PS50009"/>
    </source>
</evidence>
<evidence type="ECO:0008006" key="7">
    <source>
        <dbReference type="Google" id="ProtNLM"/>
    </source>
</evidence>
<dbReference type="PROSITE" id="PS50009">
    <property type="entry name" value="RASGEF_CAT"/>
    <property type="match status" value="1"/>
</dbReference>
<dbReference type="Pfam" id="PF00617">
    <property type="entry name" value="RasGEF"/>
    <property type="match status" value="1"/>
</dbReference>
<dbReference type="PANTHER" id="PTHR14247">
    <property type="entry name" value="BREAST CANCER ANTI-ESTROGEN RESISTANCE PROTEIN 3 HOMOLOG-LIKE PROTEIN"/>
    <property type="match status" value="1"/>
</dbReference>
<dbReference type="SUPFAM" id="SSF55550">
    <property type="entry name" value="SH2 domain"/>
    <property type="match status" value="1"/>
</dbReference>
<proteinExistence type="predicted"/>
<dbReference type="OrthoDB" id="9938362at2759"/>
<keyword evidence="2" id="KW-0727">SH2 domain</keyword>
<dbReference type="EMBL" id="LUCH01001482">
    <property type="protein sequence ID" value="KAF5402996.1"/>
    <property type="molecule type" value="Genomic_DNA"/>
</dbReference>
<dbReference type="InterPro" id="IPR000980">
    <property type="entry name" value="SH2"/>
</dbReference>
<dbReference type="SUPFAM" id="SSF48366">
    <property type="entry name" value="Ras GEF"/>
    <property type="match status" value="1"/>
</dbReference>
<evidence type="ECO:0000256" key="1">
    <source>
        <dbReference type="PROSITE-ProRule" id="PRU00168"/>
    </source>
</evidence>
<dbReference type="AlphaFoldDB" id="A0A8J4WJ51"/>
<evidence type="ECO:0000313" key="5">
    <source>
        <dbReference type="EMBL" id="KAF5402996.1"/>
    </source>
</evidence>
<name>A0A8J4WJ51_9TREM</name>
<dbReference type="GO" id="GO:0007264">
    <property type="term" value="P:small GTPase-mediated signal transduction"/>
    <property type="evidence" value="ECO:0007669"/>
    <property type="project" value="InterPro"/>
</dbReference>
<evidence type="ECO:0000259" key="3">
    <source>
        <dbReference type="PROSITE" id="PS50001"/>
    </source>
</evidence>
<dbReference type="GO" id="GO:0005085">
    <property type="term" value="F:guanyl-nucleotide exchange factor activity"/>
    <property type="evidence" value="ECO:0007669"/>
    <property type="project" value="UniProtKB-KW"/>
</dbReference>
<reference evidence="5" key="1">
    <citation type="submission" date="2019-05" db="EMBL/GenBank/DDBJ databases">
        <title>Annotation for the trematode Paragonimus heterotremus.</title>
        <authorList>
            <person name="Choi Y.-J."/>
        </authorList>
    </citation>
    <scope>NUCLEOTIDE SEQUENCE</scope>
    <source>
        <strain evidence="5">LC</strain>
    </source>
</reference>
<protein>
    <recommendedName>
        <fullName evidence="7">SH2 domain-containing protein</fullName>
    </recommendedName>
</protein>
<dbReference type="PROSITE" id="PS50001">
    <property type="entry name" value="SH2"/>
    <property type="match status" value="1"/>
</dbReference>
<dbReference type="Proteomes" id="UP000748531">
    <property type="component" value="Unassembled WGS sequence"/>
</dbReference>
<organism evidence="5 6">
    <name type="scientific">Paragonimus heterotremus</name>
    <dbReference type="NCBI Taxonomy" id="100268"/>
    <lineage>
        <taxon>Eukaryota</taxon>
        <taxon>Metazoa</taxon>
        <taxon>Spiralia</taxon>
        <taxon>Lophotrochozoa</taxon>
        <taxon>Platyhelminthes</taxon>
        <taxon>Trematoda</taxon>
        <taxon>Digenea</taxon>
        <taxon>Plagiorchiida</taxon>
        <taxon>Troglotremata</taxon>
        <taxon>Troglotrematidae</taxon>
        <taxon>Paragonimus</taxon>
    </lineage>
</organism>
<dbReference type="Pfam" id="PF00017">
    <property type="entry name" value="SH2"/>
    <property type="match status" value="1"/>
</dbReference>
<dbReference type="Gene3D" id="1.10.840.10">
    <property type="entry name" value="Ras guanine-nucleotide exchange factors catalytic domain"/>
    <property type="match status" value="1"/>
</dbReference>
<evidence type="ECO:0000256" key="2">
    <source>
        <dbReference type="PROSITE-ProRule" id="PRU00191"/>
    </source>
</evidence>
<dbReference type="InterPro" id="IPR001895">
    <property type="entry name" value="RASGEF_cat_dom"/>
</dbReference>
<dbReference type="InterPro" id="IPR051853">
    <property type="entry name" value="SH2-Ras-GEF_adapter"/>
</dbReference>
<dbReference type="Gene3D" id="3.30.505.10">
    <property type="entry name" value="SH2 domain"/>
    <property type="match status" value="1"/>
</dbReference>
<dbReference type="PANTHER" id="PTHR14247:SF8">
    <property type="entry name" value="RAS-GEF DOMAIN-CONTAINING PROTEIN"/>
    <property type="match status" value="1"/>
</dbReference>
<dbReference type="SMART" id="SM00252">
    <property type="entry name" value="SH2"/>
    <property type="match status" value="1"/>
</dbReference>
<keyword evidence="6" id="KW-1185">Reference proteome</keyword>
<sequence length="637" mass="72090">MLVRFCYHSRFPFGHRPSEKRCSSVPPLRCTLQREKLNRPLIRPCLETGRWQMSFESVLTEYNKQKRLLESESWYHQCLSRDAAEGRIRRNGEFLVRESTRSNHEFVLTTKWNGQHVHMMILKRISSDGTSAVTVNYSFGEHQQPSVIQLIRFHWINQVPMSRSSEAIICRPVHLINSVNTTGPPWNAKYSRKKLAVQKDGSKIRLNLTGLAGSVGDLTSDIQPAGVHELLRKGSSAHDLRGDPTYAEPELFSNCPQLPSSLKSSELTTSGSKYSSINRKAIRYVEMSNAPNLSAQTSGKCPSNVLRQPNGNVRTETYSQETIGCINYDFTVPLYAGLTSQIGSVTRALEKTAWTQLSVLYAQRAFTPFVYAGHLTTETIRLLNYPLPTQLSRSETDSIGLTIFHSSAIALRKDIVIRDRFLRLFILASILLGDGQKNRLKVVTFWLEVAQCLCTIYRDYQSLISVSGALISPQAVCLKQIWKKLELDPPSCIKQIILKELLSHHENRCTNGDVSERISALKKLDWQTQIPNLMPWLVDESIWAQNTSSRTLSTNIDGDLLESQNNFGRFRIDCSWLRELQSSSREQDPLLSCLVRTETMITMLIGPFKLERGPTVNALADKVDRVLMEIAKLAESA</sequence>
<comment type="caution">
    <text evidence="5">The sequence shown here is derived from an EMBL/GenBank/DDBJ whole genome shotgun (WGS) entry which is preliminary data.</text>
</comment>
<gene>
    <name evidence="5" type="ORF">PHET_03342</name>
</gene>
<dbReference type="InterPro" id="IPR023578">
    <property type="entry name" value="Ras_GEF_dom_sf"/>
</dbReference>
<keyword evidence="1" id="KW-0344">Guanine-nucleotide releasing factor</keyword>
<feature type="domain" description="Ras-GEF" evidence="4">
    <location>
        <begin position="367"/>
        <end position="617"/>
    </location>
</feature>
<dbReference type="InterPro" id="IPR036964">
    <property type="entry name" value="RASGEF_cat_dom_sf"/>
</dbReference>
<accession>A0A8J4WJ51</accession>